<protein>
    <submittedName>
        <fullName evidence="3">Uncharacterized protein</fullName>
    </submittedName>
</protein>
<dbReference type="SUPFAM" id="SSF140860">
    <property type="entry name" value="Pseudo ankyrin repeat-like"/>
    <property type="match status" value="1"/>
</dbReference>
<dbReference type="PANTHER" id="PTHR12393">
    <property type="entry name" value="SPHINGOMYELIN PHOSPHODIESTERASE RELATED"/>
    <property type="match status" value="1"/>
</dbReference>
<keyword evidence="4" id="KW-1185">Reference proteome</keyword>
<feature type="compositionally biased region" description="Low complexity" evidence="1">
    <location>
        <begin position="62"/>
        <end position="80"/>
    </location>
</feature>
<dbReference type="GO" id="GO:0046513">
    <property type="term" value="P:ceramide biosynthetic process"/>
    <property type="evidence" value="ECO:0007669"/>
    <property type="project" value="TreeGrafter"/>
</dbReference>
<evidence type="ECO:0000256" key="1">
    <source>
        <dbReference type="SAM" id="MobiDB-lite"/>
    </source>
</evidence>
<accession>A0A836BSQ6</accession>
<dbReference type="GO" id="GO:0030149">
    <property type="term" value="P:sphingolipid catabolic process"/>
    <property type="evidence" value="ECO:0007669"/>
    <property type="project" value="TreeGrafter"/>
</dbReference>
<comment type="caution">
    <text evidence="3">The sequence shown here is derived from an EMBL/GenBank/DDBJ whole genome shotgun (WGS) entry which is preliminary data.</text>
</comment>
<feature type="compositionally biased region" description="Acidic residues" evidence="1">
    <location>
        <begin position="106"/>
        <end position="120"/>
    </location>
</feature>
<feature type="signal peptide" evidence="2">
    <location>
        <begin position="1"/>
        <end position="26"/>
    </location>
</feature>
<dbReference type="GO" id="GO:0016020">
    <property type="term" value="C:membrane"/>
    <property type="evidence" value="ECO:0007669"/>
    <property type="project" value="TreeGrafter"/>
</dbReference>
<organism evidence="3 4">
    <name type="scientific">Edaphochlamys debaryana</name>
    <dbReference type="NCBI Taxonomy" id="47281"/>
    <lineage>
        <taxon>Eukaryota</taxon>
        <taxon>Viridiplantae</taxon>
        <taxon>Chlorophyta</taxon>
        <taxon>core chlorophytes</taxon>
        <taxon>Chlorophyceae</taxon>
        <taxon>CS clade</taxon>
        <taxon>Chlamydomonadales</taxon>
        <taxon>Chlamydomonadales incertae sedis</taxon>
        <taxon>Edaphochlamys</taxon>
    </lineage>
</organism>
<dbReference type="GO" id="GO:0004620">
    <property type="term" value="F:phospholipase activity"/>
    <property type="evidence" value="ECO:0007669"/>
    <property type="project" value="TreeGrafter"/>
</dbReference>
<sequence>MEAGVAGHLAIMEWLLAEATAAGCQGDWLNLCCAALRGCDFATAKRLWGIYAPPLHQMEPAALQQAAPQQAALQQAAPQQGGAGGGGGGPPAAGLGLGPPAQLLEEGAEGDNQEEDEQVEDAAPMDPAAEDLQCALHSALRSPTPDWRAKADWLTSLGARPRPFSYHWAREGPSGPQAVERFEWLLARGCDPGIPDLHLTGSALEPAIDEGKGHERVLPLLQQAGYPLHRNLLLLAAASGGQVEALQWVEDNLPEDPAVPYGGWPGRTMPAYGSCFVFQPYCTPFAAAAYSGSVDAMRWLRAGGRGHAMEAVAWVAAVQSGCGAALEVLTELGCPMPTDGSPYAAAIELGEWTLLGRLGVPLGPDRGAKLMAAALEKAPVATLQWLVAAGCTADWRELGYTVGHRRGADVVAWLRTLPGGAEGVAQGAAEAEAAKAERIRRLMEPIAEAFRARSLERRGLVRGGQPAPGAA</sequence>
<evidence type="ECO:0000313" key="4">
    <source>
        <dbReference type="Proteomes" id="UP000612055"/>
    </source>
</evidence>
<dbReference type="OrthoDB" id="551666at2759"/>
<name>A0A836BSQ6_9CHLO</name>
<dbReference type="EMBL" id="JAEHOE010000118">
    <property type="protein sequence ID" value="KAG2486028.1"/>
    <property type="molecule type" value="Genomic_DNA"/>
</dbReference>
<dbReference type="Proteomes" id="UP000612055">
    <property type="component" value="Unassembled WGS sequence"/>
</dbReference>
<gene>
    <name evidence="3" type="ORF">HYH03_015236</name>
</gene>
<evidence type="ECO:0000256" key="2">
    <source>
        <dbReference type="SAM" id="SignalP"/>
    </source>
</evidence>
<dbReference type="PANTHER" id="PTHR12393:SF6">
    <property type="entry name" value="SPHINGOMYELIN PHOSPHODIESTERASE 2"/>
    <property type="match status" value="1"/>
</dbReference>
<dbReference type="GO" id="GO:0071944">
    <property type="term" value="C:cell periphery"/>
    <property type="evidence" value="ECO:0007669"/>
    <property type="project" value="TreeGrafter"/>
</dbReference>
<proteinExistence type="predicted"/>
<feature type="region of interest" description="Disordered" evidence="1">
    <location>
        <begin position="62"/>
        <end position="122"/>
    </location>
</feature>
<dbReference type="AlphaFoldDB" id="A0A836BSQ6"/>
<keyword evidence="2" id="KW-0732">Signal</keyword>
<feature type="compositionally biased region" description="Gly residues" evidence="1">
    <location>
        <begin position="81"/>
        <end position="97"/>
    </location>
</feature>
<reference evidence="3" key="1">
    <citation type="journal article" date="2020" name="bioRxiv">
        <title>Comparative genomics of Chlamydomonas.</title>
        <authorList>
            <person name="Craig R.J."/>
            <person name="Hasan A.R."/>
            <person name="Ness R.W."/>
            <person name="Keightley P.D."/>
        </authorList>
    </citation>
    <scope>NUCLEOTIDE SEQUENCE</scope>
    <source>
        <strain evidence="3">CCAP 11/70</strain>
    </source>
</reference>
<dbReference type="GO" id="GO:0005783">
    <property type="term" value="C:endoplasmic reticulum"/>
    <property type="evidence" value="ECO:0007669"/>
    <property type="project" value="TreeGrafter"/>
</dbReference>
<evidence type="ECO:0000313" key="3">
    <source>
        <dbReference type="EMBL" id="KAG2486028.1"/>
    </source>
</evidence>
<feature type="chain" id="PRO_5032920285" evidence="2">
    <location>
        <begin position="27"/>
        <end position="471"/>
    </location>
</feature>